<sequence length="87" mass="9799">MWDVTASVACRTLWSINHPSSTSLKSCGTQHKTYVGVALTSSVLKYNKCLEHILSVMCIRPGEFKVTAYQSYIAWGWNRSLKQAVFI</sequence>
<proteinExistence type="predicted"/>
<accession>A0A0E9SCH8</accession>
<reference evidence="1" key="2">
    <citation type="journal article" date="2015" name="Fish Shellfish Immunol.">
        <title>Early steps in the European eel (Anguilla anguilla)-Vibrio vulnificus interaction in the gills: Role of the RtxA13 toxin.</title>
        <authorList>
            <person name="Callol A."/>
            <person name="Pajuelo D."/>
            <person name="Ebbesson L."/>
            <person name="Teles M."/>
            <person name="MacKenzie S."/>
            <person name="Amaro C."/>
        </authorList>
    </citation>
    <scope>NUCLEOTIDE SEQUENCE</scope>
</reference>
<dbReference type="EMBL" id="GBXM01069635">
    <property type="protein sequence ID" value="JAH38942.1"/>
    <property type="molecule type" value="Transcribed_RNA"/>
</dbReference>
<dbReference type="AlphaFoldDB" id="A0A0E9SCH8"/>
<reference evidence="1" key="1">
    <citation type="submission" date="2014-11" db="EMBL/GenBank/DDBJ databases">
        <authorList>
            <person name="Amaro Gonzalez C."/>
        </authorList>
    </citation>
    <scope>NUCLEOTIDE SEQUENCE</scope>
</reference>
<name>A0A0E9SCH8_ANGAN</name>
<evidence type="ECO:0000313" key="1">
    <source>
        <dbReference type="EMBL" id="JAH38942.1"/>
    </source>
</evidence>
<protein>
    <submittedName>
        <fullName evidence="1">Uncharacterized protein</fullName>
    </submittedName>
</protein>
<organism evidence="1">
    <name type="scientific">Anguilla anguilla</name>
    <name type="common">European freshwater eel</name>
    <name type="synonym">Muraena anguilla</name>
    <dbReference type="NCBI Taxonomy" id="7936"/>
    <lineage>
        <taxon>Eukaryota</taxon>
        <taxon>Metazoa</taxon>
        <taxon>Chordata</taxon>
        <taxon>Craniata</taxon>
        <taxon>Vertebrata</taxon>
        <taxon>Euteleostomi</taxon>
        <taxon>Actinopterygii</taxon>
        <taxon>Neopterygii</taxon>
        <taxon>Teleostei</taxon>
        <taxon>Anguilliformes</taxon>
        <taxon>Anguillidae</taxon>
        <taxon>Anguilla</taxon>
    </lineage>
</organism>